<organism evidence="4">
    <name type="scientific">Arion vulgaris</name>
    <dbReference type="NCBI Taxonomy" id="1028688"/>
    <lineage>
        <taxon>Eukaryota</taxon>
        <taxon>Metazoa</taxon>
        <taxon>Spiralia</taxon>
        <taxon>Lophotrochozoa</taxon>
        <taxon>Mollusca</taxon>
        <taxon>Gastropoda</taxon>
        <taxon>Heterobranchia</taxon>
        <taxon>Euthyneura</taxon>
        <taxon>Panpulmonata</taxon>
        <taxon>Eupulmonata</taxon>
        <taxon>Stylommatophora</taxon>
        <taxon>Helicina</taxon>
        <taxon>Arionoidea</taxon>
        <taxon>Arionidae</taxon>
        <taxon>Arion</taxon>
    </lineage>
</organism>
<sequence length="690" mass="75758">NSIRTGSATKVTGASLPCSVRTGSTTEVTSIFSSKSHRTKSTTEVTSPVTNMTSSKRLKSGTVSQATTKVTSLYSPGCSHWQNFGAVTYQSNSVNTVDDGNVANINTTTRAMTDPPDFGDNNYENDELNTITSSNNNTSGAADSTDNISTTVSISSIVNLQVPSSMSQNNTEFITPSERSNPTSGTILSTPLKSKPKRTSSKTKISLLLLQKALSNIVRSSPCSNIFEIQHNDANVMTNDDKSLGEYESTIGAATAVSQNPSSDSVVSGTVSLISRKRQKDINECPQYQKKAKTEKMVSASNSSSAPNSGMSVVRISSTTELIAETENNKDLVNQEGPTCWACLKPCLLGKFVECSKYHMICKKCLKVEICNVMTSDKMIIQCAVAICTGEISLGALSSLESSLYVDMIKRNISEKQTKASLKTIQQLDHIVSCPRCHYSAELDEDLKTFTCANTGCQVVCCRYCKAPWLQEQSEDHAGCCLSYFSGSQCFNDISKLPVSWTTHEEPNSIVLGQGYKFVKIRMDSKEGISVCSYFSRTSSSLVVGVKRIQNAARWETYVLKRKHMVEEIGEEDLKEKFLFHGTATANIDKICREGFDVRKYGRHGTSLGHGIYFSTVASYSERFSEQSHSMFIARVLCGRSTQGCMTNTHPPYENNGRMYDSCVDNQTKPMMYVVYSNEQCYPAYMIQFV</sequence>
<dbReference type="Pfam" id="PF00644">
    <property type="entry name" value="PARP"/>
    <property type="match status" value="1"/>
</dbReference>
<feature type="domain" description="PARP catalytic" evidence="3">
    <location>
        <begin position="504"/>
        <end position="690"/>
    </location>
</feature>
<accession>A0A0B7AD08</accession>
<evidence type="ECO:0000259" key="3">
    <source>
        <dbReference type="PROSITE" id="PS51059"/>
    </source>
</evidence>
<dbReference type="GO" id="GO:1990404">
    <property type="term" value="F:NAD+-protein mono-ADP-ribosyltransferase activity"/>
    <property type="evidence" value="ECO:0007669"/>
    <property type="project" value="TreeGrafter"/>
</dbReference>
<protein>
    <recommendedName>
        <fullName evidence="1">Poly [ADP-ribose] polymerase</fullName>
        <shortName evidence="1">PARP</shortName>
        <ecNumber evidence="1">2.4.2.-</ecNumber>
    </recommendedName>
</protein>
<feature type="region of interest" description="Disordered" evidence="2">
    <location>
        <begin position="168"/>
        <end position="199"/>
    </location>
</feature>
<dbReference type="GO" id="GO:0005634">
    <property type="term" value="C:nucleus"/>
    <property type="evidence" value="ECO:0007669"/>
    <property type="project" value="TreeGrafter"/>
</dbReference>
<dbReference type="PROSITE" id="PS51059">
    <property type="entry name" value="PARP_CATALYTIC"/>
    <property type="match status" value="1"/>
</dbReference>
<feature type="compositionally biased region" description="Polar residues" evidence="2">
    <location>
        <begin position="168"/>
        <end position="188"/>
    </location>
</feature>
<keyword evidence="1" id="KW-0328">Glycosyltransferase</keyword>
<keyword evidence="1" id="KW-0808">Transferase</keyword>
<dbReference type="InterPro" id="IPR051712">
    <property type="entry name" value="ARTD-AVP"/>
</dbReference>
<dbReference type="EMBL" id="HACG01031788">
    <property type="protein sequence ID" value="CEK78653.1"/>
    <property type="molecule type" value="Transcribed_RNA"/>
</dbReference>
<proteinExistence type="predicted"/>
<dbReference type="SUPFAM" id="SSF57850">
    <property type="entry name" value="RING/U-box"/>
    <property type="match status" value="1"/>
</dbReference>
<dbReference type="PANTHER" id="PTHR45740">
    <property type="entry name" value="POLY [ADP-RIBOSE] POLYMERASE"/>
    <property type="match status" value="1"/>
</dbReference>
<evidence type="ECO:0000256" key="2">
    <source>
        <dbReference type="SAM" id="MobiDB-lite"/>
    </source>
</evidence>
<dbReference type="EC" id="2.4.2.-" evidence="1"/>
<gene>
    <name evidence="4" type="primary">ORF111273</name>
</gene>
<keyword evidence="1" id="KW-0520">NAD</keyword>
<dbReference type="SUPFAM" id="SSF56399">
    <property type="entry name" value="ADP-ribosylation"/>
    <property type="match status" value="1"/>
</dbReference>
<name>A0A0B7AD08_9EUPU</name>
<dbReference type="PANTHER" id="PTHR45740:SF2">
    <property type="entry name" value="POLY [ADP-RIBOSE] POLYMERASE"/>
    <property type="match status" value="1"/>
</dbReference>
<evidence type="ECO:0000313" key="4">
    <source>
        <dbReference type="EMBL" id="CEK78653.1"/>
    </source>
</evidence>
<feature type="non-terminal residue" evidence="4">
    <location>
        <position position="1"/>
    </location>
</feature>
<evidence type="ECO:0000256" key="1">
    <source>
        <dbReference type="RuleBase" id="RU362114"/>
    </source>
</evidence>
<dbReference type="Gene3D" id="3.90.228.10">
    <property type="match status" value="1"/>
</dbReference>
<dbReference type="InterPro" id="IPR047545">
    <property type="entry name" value="BRcat_RBR_RNF216"/>
</dbReference>
<dbReference type="InterPro" id="IPR012317">
    <property type="entry name" value="Poly(ADP-ribose)pol_cat_dom"/>
</dbReference>
<dbReference type="AlphaFoldDB" id="A0A0B7AD08"/>
<dbReference type="CDD" id="cd20339">
    <property type="entry name" value="BRcat_RBR_RNF216"/>
    <property type="match status" value="1"/>
</dbReference>
<reference evidence="4" key="1">
    <citation type="submission" date="2014-12" db="EMBL/GenBank/DDBJ databases">
        <title>Insight into the proteome of Arion vulgaris.</title>
        <authorList>
            <person name="Aradska J."/>
            <person name="Bulat T."/>
            <person name="Smidak R."/>
            <person name="Sarate P."/>
            <person name="Gangsoo J."/>
            <person name="Sialana F."/>
            <person name="Bilban M."/>
            <person name="Lubec G."/>
        </authorList>
    </citation>
    <scope>NUCLEOTIDE SEQUENCE</scope>
    <source>
        <tissue evidence="4">Skin</tissue>
    </source>
</reference>
<dbReference type="GO" id="GO:0003950">
    <property type="term" value="F:NAD+ poly-ADP-ribosyltransferase activity"/>
    <property type="evidence" value="ECO:0007669"/>
    <property type="project" value="UniProtKB-UniRule"/>
</dbReference>